<dbReference type="EMBL" id="JADYXP020000010">
    <property type="protein sequence ID" value="KAL0115657.1"/>
    <property type="molecule type" value="Genomic_DNA"/>
</dbReference>
<reference evidence="1 2" key="1">
    <citation type="submission" date="2023-03" db="EMBL/GenBank/DDBJ databases">
        <title>High recombination rates correlate with genetic variation in Cardiocondyla obscurior ants.</title>
        <authorList>
            <person name="Errbii M."/>
        </authorList>
    </citation>
    <scope>NUCLEOTIDE SEQUENCE [LARGE SCALE GENOMIC DNA]</scope>
    <source>
        <strain evidence="1">Alpha-2009</strain>
        <tissue evidence="1">Whole body</tissue>
    </source>
</reference>
<evidence type="ECO:0000313" key="1">
    <source>
        <dbReference type="EMBL" id="KAL0115657.1"/>
    </source>
</evidence>
<accession>A0AAW2FNE4</accession>
<gene>
    <name evidence="1" type="ORF">PUN28_010879</name>
</gene>
<dbReference type="Proteomes" id="UP001430953">
    <property type="component" value="Unassembled WGS sequence"/>
</dbReference>
<dbReference type="AlphaFoldDB" id="A0AAW2FNE4"/>
<organism evidence="1 2">
    <name type="scientific">Cardiocondyla obscurior</name>
    <dbReference type="NCBI Taxonomy" id="286306"/>
    <lineage>
        <taxon>Eukaryota</taxon>
        <taxon>Metazoa</taxon>
        <taxon>Ecdysozoa</taxon>
        <taxon>Arthropoda</taxon>
        <taxon>Hexapoda</taxon>
        <taxon>Insecta</taxon>
        <taxon>Pterygota</taxon>
        <taxon>Neoptera</taxon>
        <taxon>Endopterygota</taxon>
        <taxon>Hymenoptera</taxon>
        <taxon>Apocrita</taxon>
        <taxon>Aculeata</taxon>
        <taxon>Formicoidea</taxon>
        <taxon>Formicidae</taxon>
        <taxon>Myrmicinae</taxon>
        <taxon>Cardiocondyla</taxon>
    </lineage>
</organism>
<protein>
    <submittedName>
        <fullName evidence="1">Uncharacterized protein</fullName>
    </submittedName>
</protein>
<comment type="caution">
    <text evidence="1">The sequence shown here is derived from an EMBL/GenBank/DDBJ whole genome shotgun (WGS) entry which is preliminary data.</text>
</comment>
<sequence>MQKATNVLEVEIILKNGFEKTGLHLFSSDGINYEKYFKKLVEYSTTDPQITQISDDNASISNDFDPQTNITFYKVSPCGDNVTLNVPSLFRKVLFWPSQNKEQIKKRKDKEKLPTVVTSDAWKQYYEAKAEKKRKEEGKKEAN</sequence>
<name>A0AAW2FNE4_9HYME</name>
<keyword evidence="2" id="KW-1185">Reference proteome</keyword>
<evidence type="ECO:0000313" key="2">
    <source>
        <dbReference type="Proteomes" id="UP001430953"/>
    </source>
</evidence>
<proteinExistence type="predicted"/>